<gene>
    <name evidence="1" type="ORF">OEZ60_00585</name>
</gene>
<proteinExistence type="predicted"/>
<dbReference type="RefSeq" id="WP_263332144.1">
    <property type="nucleotide sequence ID" value="NZ_JAOVQO010000001.1"/>
</dbReference>
<evidence type="ECO:0000313" key="2">
    <source>
        <dbReference type="Proteomes" id="UP001209535"/>
    </source>
</evidence>
<keyword evidence="2" id="KW-1185">Reference proteome</keyword>
<protein>
    <submittedName>
        <fullName evidence="1">Uncharacterized protein</fullName>
    </submittedName>
</protein>
<reference evidence="1 2" key="1">
    <citation type="submission" date="2022-10" db="EMBL/GenBank/DDBJ databases">
        <title>Defluviimonas sp. nov., isolated from ocean surface sediments.</title>
        <authorList>
            <person name="He W."/>
            <person name="Wang L."/>
            <person name="Zhang D.-F."/>
        </authorList>
    </citation>
    <scope>NUCLEOTIDE SEQUENCE [LARGE SCALE GENOMIC DNA]</scope>
    <source>
        <strain evidence="1 2">WL0024</strain>
    </source>
</reference>
<name>A0ABT2WYJ9_9RHOB</name>
<dbReference type="EMBL" id="JAOVQO010000001">
    <property type="protein sequence ID" value="MCU9846500.1"/>
    <property type="molecule type" value="Genomic_DNA"/>
</dbReference>
<organism evidence="1 2">
    <name type="scientific">Albidovulum salinarum</name>
    <dbReference type="NCBI Taxonomy" id="2984153"/>
    <lineage>
        <taxon>Bacteria</taxon>
        <taxon>Pseudomonadati</taxon>
        <taxon>Pseudomonadota</taxon>
        <taxon>Alphaproteobacteria</taxon>
        <taxon>Rhodobacterales</taxon>
        <taxon>Paracoccaceae</taxon>
        <taxon>Albidovulum</taxon>
    </lineage>
</organism>
<dbReference type="Proteomes" id="UP001209535">
    <property type="component" value="Unassembled WGS sequence"/>
</dbReference>
<evidence type="ECO:0000313" key="1">
    <source>
        <dbReference type="EMBL" id="MCU9846500.1"/>
    </source>
</evidence>
<comment type="caution">
    <text evidence="1">The sequence shown here is derived from an EMBL/GenBank/DDBJ whole genome shotgun (WGS) entry which is preliminary data.</text>
</comment>
<accession>A0ABT2WYJ9</accession>
<sequence>MNAPRRDPRAAAPIRDQIKAGTFPVRLKPGDWQPGGVNRLLDIIARNRETTGRVIANAKQMAKKGNLRLHPNVTRLVDAEVLKKMGSEKAGGPEQ</sequence>